<keyword evidence="3" id="KW-0731">Sigma factor</keyword>
<dbReference type="GO" id="GO:0003677">
    <property type="term" value="F:DNA binding"/>
    <property type="evidence" value="ECO:0007669"/>
    <property type="project" value="UniProtKB-KW"/>
</dbReference>
<name>A0A919J8M7_9ACTN</name>
<dbReference type="GO" id="GO:0016987">
    <property type="term" value="F:sigma factor activity"/>
    <property type="evidence" value="ECO:0007669"/>
    <property type="project" value="UniProtKB-KW"/>
</dbReference>
<accession>A0A919J8M7</accession>
<dbReference type="Pfam" id="PF04542">
    <property type="entry name" value="Sigma70_r2"/>
    <property type="match status" value="1"/>
</dbReference>
<keyword evidence="4" id="KW-0238">DNA-binding</keyword>
<reference evidence="8" key="1">
    <citation type="submission" date="2021-01" db="EMBL/GenBank/DDBJ databases">
        <title>Whole genome shotgun sequence of Actinoplanes ferrugineus NBRC 15555.</title>
        <authorList>
            <person name="Komaki H."/>
            <person name="Tamura T."/>
        </authorList>
    </citation>
    <scope>NUCLEOTIDE SEQUENCE</scope>
    <source>
        <strain evidence="8">NBRC 15555</strain>
    </source>
</reference>
<dbReference type="InterPro" id="IPR013324">
    <property type="entry name" value="RNA_pol_sigma_r3/r4-like"/>
</dbReference>
<keyword evidence="5" id="KW-0804">Transcription</keyword>
<evidence type="ECO:0000256" key="1">
    <source>
        <dbReference type="ARBA" id="ARBA00010641"/>
    </source>
</evidence>
<dbReference type="RefSeq" id="WP_203821694.1">
    <property type="nucleotide sequence ID" value="NZ_BAAABP010000006.1"/>
</dbReference>
<feature type="domain" description="RNA polymerase sigma factor 70 region 4 type 2" evidence="7">
    <location>
        <begin position="100"/>
        <end position="151"/>
    </location>
</feature>
<evidence type="ECO:0000259" key="6">
    <source>
        <dbReference type="Pfam" id="PF04542"/>
    </source>
</evidence>
<dbReference type="GO" id="GO:0006352">
    <property type="term" value="P:DNA-templated transcription initiation"/>
    <property type="evidence" value="ECO:0007669"/>
    <property type="project" value="InterPro"/>
</dbReference>
<gene>
    <name evidence="8" type="ORF">Afe05nite_71620</name>
</gene>
<dbReference type="Gene3D" id="1.10.1740.10">
    <property type="match status" value="1"/>
</dbReference>
<dbReference type="SUPFAM" id="SSF88946">
    <property type="entry name" value="Sigma2 domain of RNA polymerase sigma factors"/>
    <property type="match status" value="1"/>
</dbReference>
<evidence type="ECO:0000313" key="8">
    <source>
        <dbReference type="EMBL" id="GIE15322.1"/>
    </source>
</evidence>
<dbReference type="InterPro" id="IPR007627">
    <property type="entry name" value="RNA_pol_sigma70_r2"/>
</dbReference>
<dbReference type="Proteomes" id="UP000598174">
    <property type="component" value="Unassembled WGS sequence"/>
</dbReference>
<proteinExistence type="inferred from homology"/>
<organism evidence="8 9">
    <name type="scientific">Paractinoplanes ferrugineus</name>
    <dbReference type="NCBI Taxonomy" id="113564"/>
    <lineage>
        <taxon>Bacteria</taxon>
        <taxon>Bacillati</taxon>
        <taxon>Actinomycetota</taxon>
        <taxon>Actinomycetes</taxon>
        <taxon>Micromonosporales</taxon>
        <taxon>Micromonosporaceae</taxon>
        <taxon>Paractinoplanes</taxon>
    </lineage>
</organism>
<evidence type="ECO:0000259" key="7">
    <source>
        <dbReference type="Pfam" id="PF08281"/>
    </source>
</evidence>
<keyword evidence="9" id="KW-1185">Reference proteome</keyword>
<dbReference type="InterPro" id="IPR036388">
    <property type="entry name" value="WH-like_DNA-bd_sf"/>
</dbReference>
<dbReference type="InterPro" id="IPR013249">
    <property type="entry name" value="RNA_pol_sigma70_r4_t2"/>
</dbReference>
<dbReference type="InterPro" id="IPR039425">
    <property type="entry name" value="RNA_pol_sigma-70-like"/>
</dbReference>
<evidence type="ECO:0000256" key="2">
    <source>
        <dbReference type="ARBA" id="ARBA00023015"/>
    </source>
</evidence>
<comment type="similarity">
    <text evidence="1">Belongs to the sigma-70 factor family. ECF subfamily.</text>
</comment>
<dbReference type="Pfam" id="PF08281">
    <property type="entry name" value="Sigma70_r4_2"/>
    <property type="match status" value="1"/>
</dbReference>
<dbReference type="InterPro" id="IPR013325">
    <property type="entry name" value="RNA_pol_sigma_r2"/>
</dbReference>
<evidence type="ECO:0000256" key="3">
    <source>
        <dbReference type="ARBA" id="ARBA00023082"/>
    </source>
</evidence>
<keyword evidence="2" id="KW-0805">Transcription regulation</keyword>
<evidence type="ECO:0000256" key="4">
    <source>
        <dbReference type="ARBA" id="ARBA00023125"/>
    </source>
</evidence>
<dbReference type="PANTHER" id="PTHR43133">
    <property type="entry name" value="RNA POLYMERASE ECF-TYPE SIGMA FACTO"/>
    <property type="match status" value="1"/>
</dbReference>
<evidence type="ECO:0000256" key="5">
    <source>
        <dbReference type="ARBA" id="ARBA00023163"/>
    </source>
</evidence>
<dbReference type="CDD" id="cd06171">
    <property type="entry name" value="Sigma70_r4"/>
    <property type="match status" value="1"/>
</dbReference>
<feature type="domain" description="RNA polymerase sigma-70 region 2" evidence="6">
    <location>
        <begin position="11"/>
        <end position="75"/>
    </location>
</feature>
<dbReference type="SUPFAM" id="SSF88659">
    <property type="entry name" value="Sigma3 and sigma4 domains of RNA polymerase sigma factors"/>
    <property type="match status" value="1"/>
</dbReference>
<dbReference type="AlphaFoldDB" id="A0A919J8M7"/>
<dbReference type="InterPro" id="IPR014284">
    <property type="entry name" value="RNA_pol_sigma-70_dom"/>
</dbReference>
<dbReference type="EMBL" id="BOMM01000065">
    <property type="protein sequence ID" value="GIE15322.1"/>
    <property type="molecule type" value="Genomic_DNA"/>
</dbReference>
<dbReference type="PANTHER" id="PTHR43133:SF50">
    <property type="entry name" value="ECF RNA POLYMERASE SIGMA FACTOR SIGM"/>
    <property type="match status" value="1"/>
</dbReference>
<sequence>MRDAGAFDDFYRDTSARMLRYGYAMVGDLGDAQDVVQEAYTRAWRDWRAVADHPAPEAWVRLTVNRLATDRWRRLSGWRTALLRSGPPPPAEPPGETTVLLTAALRRLPANLRQAVVLHYLLDMPVQAIAAETGSPVGTVTSWLHRARAELAAILGSTLPEASDVE</sequence>
<evidence type="ECO:0000313" key="9">
    <source>
        <dbReference type="Proteomes" id="UP000598174"/>
    </source>
</evidence>
<dbReference type="NCBIfam" id="TIGR02937">
    <property type="entry name" value="sigma70-ECF"/>
    <property type="match status" value="1"/>
</dbReference>
<protein>
    <submittedName>
        <fullName evidence="8">RNA polymerase sigma24 factor</fullName>
    </submittedName>
</protein>
<dbReference type="Gene3D" id="1.10.10.10">
    <property type="entry name" value="Winged helix-like DNA-binding domain superfamily/Winged helix DNA-binding domain"/>
    <property type="match status" value="1"/>
</dbReference>
<comment type="caution">
    <text evidence="8">The sequence shown here is derived from an EMBL/GenBank/DDBJ whole genome shotgun (WGS) entry which is preliminary data.</text>
</comment>